<keyword evidence="1" id="KW-0175">Coiled coil</keyword>
<protein>
    <recommendedName>
        <fullName evidence="3">N-acetyltransferase domain-containing protein</fullName>
    </recommendedName>
</protein>
<feature type="compositionally biased region" description="Polar residues" evidence="2">
    <location>
        <begin position="158"/>
        <end position="176"/>
    </location>
</feature>
<accession>A0AAW1Q819</accession>
<dbReference type="Gene3D" id="3.40.630.30">
    <property type="match status" value="1"/>
</dbReference>
<evidence type="ECO:0000259" key="3">
    <source>
        <dbReference type="PROSITE" id="PS51186"/>
    </source>
</evidence>
<evidence type="ECO:0000256" key="2">
    <source>
        <dbReference type="SAM" id="MobiDB-lite"/>
    </source>
</evidence>
<keyword evidence="5" id="KW-1185">Reference proteome</keyword>
<dbReference type="Pfam" id="PF00583">
    <property type="entry name" value="Acetyltransf_1"/>
    <property type="match status" value="1"/>
</dbReference>
<feature type="coiled-coil region" evidence="1">
    <location>
        <begin position="22"/>
        <end position="107"/>
    </location>
</feature>
<feature type="region of interest" description="Disordered" evidence="2">
    <location>
        <begin position="137"/>
        <end position="180"/>
    </location>
</feature>
<dbReference type="PROSITE" id="PS51186">
    <property type="entry name" value="GNAT"/>
    <property type="match status" value="1"/>
</dbReference>
<name>A0AAW1Q819_9CHLO</name>
<dbReference type="EMBL" id="JALJOR010000005">
    <property type="protein sequence ID" value="KAK9816464.1"/>
    <property type="molecule type" value="Genomic_DNA"/>
</dbReference>
<evidence type="ECO:0000256" key="1">
    <source>
        <dbReference type="SAM" id="Coils"/>
    </source>
</evidence>
<reference evidence="4 5" key="1">
    <citation type="journal article" date="2024" name="Nat. Commun.">
        <title>Phylogenomics reveals the evolutionary origins of lichenization in chlorophyte algae.</title>
        <authorList>
            <person name="Puginier C."/>
            <person name="Libourel C."/>
            <person name="Otte J."/>
            <person name="Skaloud P."/>
            <person name="Haon M."/>
            <person name="Grisel S."/>
            <person name="Petersen M."/>
            <person name="Berrin J.G."/>
            <person name="Delaux P.M."/>
            <person name="Dal Grande F."/>
            <person name="Keller J."/>
        </authorList>
    </citation>
    <scope>NUCLEOTIDE SEQUENCE [LARGE SCALE GENOMIC DNA]</scope>
    <source>
        <strain evidence="4 5">SAG 2043</strain>
    </source>
</reference>
<sequence>MRPTGARLGLIRMVKDLYRDATSFGNSELELLKRQAQELQQELAQIDEMRREREKAEEVLALAKLREAVANIQQVTDAHKLQEQLVAKKLEEGTQEAERKLAEELEAKAVRILQALDLEKAMDPTTDLEEVVRRAALEASTSESRGQADGPDDMPEARQSQPEAISGSFSGSQRRNYGTWRRREQTNTRLWMHAEQDPELQAAALLRAQTFYVYPPERKFAGELHQLVMAENEFQLLRQQQLDDRLSSSNQKFVCIIAVCAAASLPDIEAGLLVDGAEGKEAVVGSMDLWATRALPDEYLRGSRQNPAYIANMCVAAEARRRQVGGVMLEAARSTARAWGVGAMYVHTMAVNEAARQFYAAAGFVVEKEESSNEAHYRGHCLDGVEGRGRTVLLRDATL</sequence>
<evidence type="ECO:0000313" key="4">
    <source>
        <dbReference type="EMBL" id="KAK9816464.1"/>
    </source>
</evidence>
<dbReference type="CDD" id="cd04301">
    <property type="entry name" value="NAT_SF"/>
    <property type="match status" value="1"/>
</dbReference>
<gene>
    <name evidence="4" type="ORF">WJX72_000602</name>
</gene>
<organism evidence="4 5">
    <name type="scientific">[Myrmecia] bisecta</name>
    <dbReference type="NCBI Taxonomy" id="41462"/>
    <lineage>
        <taxon>Eukaryota</taxon>
        <taxon>Viridiplantae</taxon>
        <taxon>Chlorophyta</taxon>
        <taxon>core chlorophytes</taxon>
        <taxon>Trebouxiophyceae</taxon>
        <taxon>Trebouxiales</taxon>
        <taxon>Trebouxiaceae</taxon>
        <taxon>Myrmecia</taxon>
    </lineage>
</organism>
<dbReference type="Proteomes" id="UP001489004">
    <property type="component" value="Unassembled WGS sequence"/>
</dbReference>
<dbReference type="GO" id="GO:0016747">
    <property type="term" value="F:acyltransferase activity, transferring groups other than amino-acyl groups"/>
    <property type="evidence" value="ECO:0007669"/>
    <property type="project" value="InterPro"/>
</dbReference>
<dbReference type="PANTHER" id="PTHR47876">
    <property type="entry name" value="OS08G0260000 PROTEIN"/>
    <property type="match status" value="1"/>
</dbReference>
<dbReference type="InterPro" id="IPR016181">
    <property type="entry name" value="Acyl_CoA_acyltransferase"/>
</dbReference>
<dbReference type="InterPro" id="IPR000182">
    <property type="entry name" value="GNAT_dom"/>
</dbReference>
<evidence type="ECO:0000313" key="5">
    <source>
        <dbReference type="Proteomes" id="UP001489004"/>
    </source>
</evidence>
<dbReference type="PANTHER" id="PTHR47876:SF2">
    <property type="entry name" value="GCN5-RELATED N-ACETYLTRANSFERASE 7, CHLOROPLASTIC"/>
    <property type="match status" value="1"/>
</dbReference>
<comment type="caution">
    <text evidence="4">The sequence shown here is derived from an EMBL/GenBank/DDBJ whole genome shotgun (WGS) entry which is preliminary data.</text>
</comment>
<dbReference type="AlphaFoldDB" id="A0AAW1Q819"/>
<proteinExistence type="predicted"/>
<dbReference type="SUPFAM" id="SSF55729">
    <property type="entry name" value="Acyl-CoA N-acyltransferases (Nat)"/>
    <property type="match status" value="1"/>
</dbReference>
<feature type="domain" description="N-acetyltransferase" evidence="3">
    <location>
        <begin position="232"/>
        <end position="398"/>
    </location>
</feature>